<dbReference type="PANTHER" id="PTHR46652">
    <property type="entry name" value="LEUCINE-RICH REPEAT AND IQ DOMAIN-CONTAINING PROTEIN 1-RELATED"/>
    <property type="match status" value="1"/>
</dbReference>
<evidence type="ECO:0000313" key="3">
    <source>
        <dbReference type="EMBL" id="WQD36470.1"/>
    </source>
</evidence>
<evidence type="ECO:0000313" key="4">
    <source>
        <dbReference type="Proteomes" id="UP001325680"/>
    </source>
</evidence>
<dbReference type="PROSITE" id="PS51450">
    <property type="entry name" value="LRR"/>
    <property type="match status" value="2"/>
</dbReference>
<dbReference type="EMBL" id="CP139960">
    <property type="protein sequence ID" value="WQD36470.1"/>
    <property type="molecule type" value="Genomic_DNA"/>
</dbReference>
<accession>A0ABZ0VZM0</accession>
<dbReference type="Proteomes" id="UP001325680">
    <property type="component" value="Chromosome"/>
</dbReference>
<dbReference type="Gene3D" id="3.80.10.10">
    <property type="entry name" value="Ribonuclease Inhibitor"/>
    <property type="match status" value="1"/>
</dbReference>
<evidence type="ECO:0000256" key="2">
    <source>
        <dbReference type="ARBA" id="ARBA00022737"/>
    </source>
</evidence>
<dbReference type="SMART" id="SM00365">
    <property type="entry name" value="LRR_SD22"/>
    <property type="match status" value="3"/>
</dbReference>
<keyword evidence="1" id="KW-0433">Leucine-rich repeat</keyword>
<keyword evidence="2" id="KW-0677">Repeat</keyword>
<gene>
    <name evidence="3" type="ORF">U0035_12415</name>
</gene>
<dbReference type="InterPro" id="IPR032675">
    <property type="entry name" value="LRR_dom_sf"/>
</dbReference>
<name>A0ABZ0VZM0_9BACT</name>
<reference evidence="3 4" key="1">
    <citation type="submission" date="2023-12" db="EMBL/GenBank/DDBJ databases">
        <title>Genome sequencing and assembly of bacterial species from a model synthetic community.</title>
        <authorList>
            <person name="Hogle S.L."/>
        </authorList>
    </citation>
    <scope>NUCLEOTIDE SEQUENCE [LARGE SCALE GENOMIC DNA]</scope>
    <source>
        <strain evidence="3 4">HAMBI_3031</strain>
    </source>
</reference>
<sequence length="191" mass="21899">MPEINRWNELEQQWKDALGITVLGHLNPPSDTEVRQLFSSKVLRMAGPRAPYPNMTFELTNLSGLQYFHDLEILVVTHHQIKNITPLRALKNIKSLFLFNNEIESLEGIEELAELEQLYVQSNKISSLKPLQQLTRLKEVYVNNNLIASLEGLTEAHADTLEAFFCKPNEALKQKEIIYAENQLGIKCRSI</sequence>
<dbReference type="SUPFAM" id="SSF52075">
    <property type="entry name" value="Outer arm dynein light chain 1"/>
    <property type="match status" value="1"/>
</dbReference>
<dbReference type="InterPro" id="IPR025875">
    <property type="entry name" value="Leu-rich_rpt_4"/>
</dbReference>
<dbReference type="PANTHER" id="PTHR46652:SF3">
    <property type="entry name" value="LEUCINE-RICH REPEAT-CONTAINING PROTEIN 9"/>
    <property type="match status" value="1"/>
</dbReference>
<dbReference type="Pfam" id="PF12799">
    <property type="entry name" value="LRR_4"/>
    <property type="match status" value="1"/>
</dbReference>
<organism evidence="3 4">
    <name type="scientific">Niabella yanshanensis</name>
    <dbReference type="NCBI Taxonomy" id="577386"/>
    <lineage>
        <taxon>Bacteria</taxon>
        <taxon>Pseudomonadati</taxon>
        <taxon>Bacteroidota</taxon>
        <taxon>Chitinophagia</taxon>
        <taxon>Chitinophagales</taxon>
        <taxon>Chitinophagaceae</taxon>
        <taxon>Niabella</taxon>
    </lineage>
</organism>
<evidence type="ECO:0000256" key="1">
    <source>
        <dbReference type="ARBA" id="ARBA00022614"/>
    </source>
</evidence>
<keyword evidence="4" id="KW-1185">Reference proteome</keyword>
<dbReference type="RefSeq" id="WP_162817793.1">
    <property type="nucleotide sequence ID" value="NZ_CP139960.1"/>
</dbReference>
<protein>
    <submittedName>
        <fullName evidence="3">Leucine-rich repeat domain-containing protein</fullName>
    </submittedName>
</protein>
<proteinExistence type="predicted"/>
<dbReference type="InterPro" id="IPR050836">
    <property type="entry name" value="SDS22/Internalin_LRR"/>
</dbReference>
<dbReference type="InterPro" id="IPR001611">
    <property type="entry name" value="Leu-rich_rpt"/>
</dbReference>